<evidence type="ECO:0000313" key="1">
    <source>
        <dbReference type="EMBL" id="CAH0388591.1"/>
    </source>
</evidence>
<dbReference type="AlphaFoldDB" id="A0A9P0ACT7"/>
<dbReference type="EMBL" id="OU963865">
    <property type="protein sequence ID" value="CAH0388591.1"/>
    <property type="molecule type" value="Genomic_DNA"/>
</dbReference>
<sequence length="198" mass="22046">MLPMQPKRPKPTLSIYESTGELSLIRTPVGKAIDIAAMLSDYLDKVGADGKIISNLFLMSWGFDKTICRPIVGASIGGDVNVKRLNPKTAHRIHVISCFKNTTSAVSVDGANLQRWMDKHSSMIDFMSVVTAARAIGLVELACSDNFHRVQRKKINYAMLPDYLIRTNPILFRILDNNLFQLMIEKLAANVTAHTMLN</sequence>
<reference evidence="1" key="1">
    <citation type="submission" date="2021-12" db="EMBL/GenBank/DDBJ databases">
        <authorList>
            <person name="King R."/>
        </authorList>
    </citation>
    <scope>NUCLEOTIDE SEQUENCE</scope>
</reference>
<proteinExistence type="predicted"/>
<evidence type="ECO:0000313" key="2">
    <source>
        <dbReference type="Proteomes" id="UP001152759"/>
    </source>
</evidence>
<keyword evidence="2" id="KW-1185">Reference proteome</keyword>
<gene>
    <name evidence="1" type="ORF">BEMITA_LOCUS7498</name>
</gene>
<protein>
    <submittedName>
        <fullName evidence="1">Uncharacterized protein</fullName>
    </submittedName>
</protein>
<name>A0A9P0ACT7_BEMTA</name>
<dbReference type="Proteomes" id="UP001152759">
    <property type="component" value="Chromosome 4"/>
</dbReference>
<accession>A0A9P0ACT7</accession>
<organism evidence="1 2">
    <name type="scientific">Bemisia tabaci</name>
    <name type="common">Sweetpotato whitefly</name>
    <name type="synonym">Aleurodes tabaci</name>
    <dbReference type="NCBI Taxonomy" id="7038"/>
    <lineage>
        <taxon>Eukaryota</taxon>
        <taxon>Metazoa</taxon>
        <taxon>Ecdysozoa</taxon>
        <taxon>Arthropoda</taxon>
        <taxon>Hexapoda</taxon>
        <taxon>Insecta</taxon>
        <taxon>Pterygota</taxon>
        <taxon>Neoptera</taxon>
        <taxon>Paraneoptera</taxon>
        <taxon>Hemiptera</taxon>
        <taxon>Sternorrhyncha</taxon>
        <taxon>Aleyrodoidea</taxon>
        <taxon>Aleyrodidae</taxon>
        <taxon>Aleyrodinae</taxon>
        <taxon>Bemisia</taxon>
    </lineage>
</organism>